<dbReference type="InterPro" id="IPR036271">
    <property type="entry name" value="Tet_transcr_reg_TetR-rel_C_sf"/>
</dbReference>
<keyword evidence="8" id="KW-1185">Reference proteome</keyword>
<keyword evidence="4" id="KW-0804">Transcription</keyword>
<dbReference type="Pfam" id="PF13977">
    <property type="entry name" value="TetR_C_6"/>
    <property type="match status" value="1"/>
</dbReference>
<dbReference type="InterPro" id="IPR009057">
    <property type="entry name" value="Homeodomain-like_sf"/>
</dbReference>
<dbReference type="InterPro" id="IPR001647">
    <property type="entry name" value="HTH_TetR"/>
</dbReference>
<gene>
    <name evidence="7" type="ORF">K9V48_12850</name>
</gene>
<accession>A0ABS7US29</accession>
<evidence type="ECO:0000256" key="2">
    <source>
        <dbReference type="ARBA" id="ARBA00023015"/>
    </source>
</evidence>
<keyword evidence="3 5" id="KW-0238">DNA-binding</keyword>
<protein>
    <submittedName>
        <fullName evidence="7">TetR family transcriptional regulator</fullName>
    </submittedName>
</protein>
<evidence type="ECO:0000313" key="8">
    <source>
        <dbReference type="Proteomes" id="UP001165287"/>
    </source>
</evidence>
<dbReference type="PROSITE" id="PS50977">
    <property type="entry name" value="HTH_TETR_2"/>
    <property type="match status" value="1"/>
</dbReference>
<evidence type="ECO:0000313" key="7">
    <source>
        <dbReference type="EMBL" id="MBZ5751115.1"/>
    </source>
</evidence>
<dbReference type="Gene3D" id="1.10.357.10">
    <property type="entry name" value="Tetracycline Repressor, domain 2"/>
    <property type="match status" value="1"/>
</dbReference>
<evidence type="ECO:0000256" key="1">
    <source>
        <dbReference type="ARBA" id="ARBA00022491"/>
    </source>
</evidence>
<sequence>MPKIVDHNVRKKQIAEASWRVILEWGMEGATVRNIAKEAGLSLGALRHYFSTQEELLVYAMNLVIERATDRINKIAIQELPPKEKVLHILLEIVPTNAETMAEMEVWFAFTAYAKHKKEFFKAHHDGIYSGIRNLIEYLNQQNQLRKNLDKEMEIERLYAVVDGIALHAMIDSDRLNKDRINELFVYHIDSICVEG</sequence>
<comment type="caution">
    <text evidence="7">The sequence shown here is derived from an EMBL/GenBank/DDBJ whole genome shotgun (WGS) entry which is preliminary data.</text>
</comment>
<dbReference type="InterPro" id="IPR039538">
    <property type="entry name" value="BetI_C"/>
</dbReference>
<dbReference type="PROSITE" id="PS01081">
    <property type="entry name" value="HTH_TETR_1"/>
    <property type="match status" value="1"/>
</dbReference>
<evidence type="ECO:0000259" key="6">
    <source>
        <dbReference type="PROSITE" id="PS50977"/>
    </source>
</evidence>
<dbReference type="RefSeq" id="WP_224139388.1">
    <property type="nucleotide sequence ID" value="NZ_JAIQUM010000026.1"/>
</dbReference>
<dbReference type="SUPFAM" id="SSF46689">
    <property type="entry name" value="Homeodomain-like"/>
    <property type="match status" value="1"/>
</dbReference>
<feature type="DNA-binding region" description="H-T-H motif" evidence="5">
    <location>
        <begin position="31"/>
        <end position="50"/>
    </location>
</feature>
<dbReference type="PANTHER" id="PTHR43479:SF11">
    <property type="entry name" value="ACREF_ENVCD OPERON REPRESSOR-RELATED"/>
    <property type="match status" value="1"/>
</dbReference>
<dbReference type="InterPro" id="IPR050624">
    <property type="entry name" value="HTH-type_Tx_Regulator"/>
</dbReference>
<name>A0ABS7US29_9BACI</name>
<keyword evidence="2" id="KW-0805">Transcription regulation</keyword>
<dbReference type="Pfam" id="PF00440">
    <property type="entry name" value="TetR_N"/>
    <property type="match status" value="1"/>
</dbReference>
<proteinExistence type="predicted"/>
<feature type="domain" description="HTH tetR-type" evidence="6">
    <location>
        <begin position="8"/>
        <end position="68"/>
    </location>
</feature>
<evidence type="ECO:0000256" key="4">
    <source>
        <dbReference type="ARBA" id="ARBA00023163"/>
    </source>
</evidence>
<organism evidence="7 8">
    <name type="scientific">Metabacillus rhizolycopersici</name>
    <dbReference type="NCBI Taxonomy" id="2875709"/>
    <lineage>
        <taxon>Bacteria</taxon>
        <taxon>Bacillati</taxon>
        <taxon>Bacillota</taxon>
        <taxon>Bacilli</taxon>
        <taxon>Bacillales</taxon>
        <taxon>Bacillaceae</taxon>
        <taxon>Metabacillus</taxon>
    </lineage>
</organism>
<dbReference type="InterPro" id="IPR023772">
    <property type="entry name" value="DNA-bd_HTH_TetR-type_CS"/>
</dbReference>
<dbReference type="EMBL" id="JAIQUM010000026">
    <property type="protein sequence ID" value="MBZ5751115.1"/>
    <property type="molecule type" value="Genomic_DNA"/>
</dbReference>
<reference evidence="7" key="1">
    <citation type="submission" date="2024-05" db="EMBL/GenBank/DDBJ databases">
        <title>Metabacillus sp. nov., isolated from the rhizosphere soil of tomato plants.</title>
        <authorList>
            <person name="Ma R."/>
        </authorList>
    </citation>
    <scope>NUCLEOTIDE SEQUENCE</scope>
    <source>
        <strain evidence="7">DBTR6</strain>
    </source>
</reference>
<dbReference type="SUPFAM" id="SSF48498">
    <property type="entry name" value="Tetracyclin repressor-like, C-terminal domain"/>
    <property type="match status" value="1"/>
</dbReference>
<dbReference type="PANTHER" id="PTHR43479">
    <property type="entry name" value="ACREF/ENVCD OPERON REPRESSOR-RELATED"/>
    <property type="match status" value="1"/>
</dbReference>
<dbReference type="Proteomes" id="UP001165287">
    <property type="component" value="Unassembled WGS sequence"/>
</dbReference>
<evidence type="ECO:0000256" key="5">
    <source>
        <dbReference type="PROSITE-ProRule" id="PRU00335"/>
    </source>
</evidence>
<keyword evidence="1" id="KW-0678">Repressor</keyword>
<evidence type="ECO:0000256" key="3">
    <source>
        <dbReference type="ARBA" id="ARBA00023125"/>
    </source>
</evidence>